<dbReference type="Pfam" id="PF06985">
    <property type="entry name" value="HET"/>
    <property type="match status" value="1"/>
</dbReference>
<comment type="caution">
    <text evidence="2">The sequence shown here is derived from an EMBL/GenBank/DDBJ whole genome shotgun (WGS) entry which is preliminary data.</text>
</comment>
<dbReference type="Proteomes" id="UP000696280">
    <property type="component" value="Unassembled WGS sequence"/>
</dbReference>
<organism evidence="2 3">
    <name type="scientific">Hymenoscyphus fraxineus</name>
    <dbReference type="NCBI Taxonomy" id="746836"/>
    <lineage>
        <taxon>Eukaryota</taxon>
        <taxon>Fungi</taxon>
        <taxon>Dikarya</taxon>
        <taxon>Ascomycota</taxon>
        <taxon>Pezizomycotina</taxon>
        <taxon>Leotiomycetes</taxon>
        <taxon>Helotiales</taxon>
        <taxon>Helotiaceae</taxon>
        <taxon>Hymenoscyphus</taxon>
    </lineage>
</organism>
<evidence type="ECO:0000313" key="3">
    <source>
        <dbReference type="Proteomes" id="UP000696280"/>
    </source>
</evidence>
<proteinExistence type="predicted"/>
<feature type="domain" description="Heterokaryon incompatibility" evidence="1">
    <location>
        <begin position="183"/>
        <end position="317"/>
    </location>
</feature>
<gene>
    <name evidence="2" type="ORF">HYFRA_00012413</name>
</gene>
<name>A0A9N9L756_9HELO</name>
<dbReference type="InterPro" id="IPR010730">
    <property type="entry name" value="HET"/>
</dbReference>
<protein>
    <recommendedName>
        <fullName evidence="1">Heterokaryon incompatibility domain-containing protein</fullName>
    </recommendedName>
</protein>
<reference evidence="2" key="1">
    <citation type="submission" date="2021-07" db="EMBL/GenBank/DDBJ databases">
        <authorList>
            <person name="Durling M."/>
        </authorList>
    </citation>
    <scope>NUCLEOTIDE SEQUENCE</scope>
</reference>
<evidence type="ECO:0000313" key="2">
    <source>
        <dbReference type="EMBL" id="CAG8960339.1"/>
    </source>
</evidence>
<dbReference type="PANTHER" id="PTHR33112:SF1">
    <property type="entry name" value="HETEROKARYON INCOMPATIBILITY DOMAIN-CONTAINING PROTEIN"/>
    <property type="match status" value="1"/>
</dbReference>
<evidence type="ECO:0000259" key="1">
    <source>
        <dbReference type="Pfam" id="PF06985"/>
    </source>
</evidence>
<sequence length="642" mass="73436">MLCENCSDLDLIAALGEGYRGIQSIVHYGKDWVSRISDPGVVWAWDGGKDCEFCDFVARISEDREPDNLKPGFLLVAQHDLLDSGLHPDCYPIFEVVFVRPTAAPEGLQMRCRSAEDRVAFDTRDKINKLHPQADFDAFRRSLKTCIEQHRHCRLDTDTPPLRLRLIDCETSGIVSAPKDVPYAALSYIWGKSNNGSTKDSELPTDIPLTIKDAIEVTMKLGLRYLWVDKYCILQDDEDDRKHQIQQMDLVYRFAEVTLIAAAGDHDNAGLLGVSCSDRRVQITGTFRGTTLVTCSTYPFQAVLDSYWHSRGWTFQESFFSRRRLFFGENQIVYDCAEATEVESFVSNQKLKVIPQWRSDILPIDIFDLVDAYSKRNLTFPADALNAFEGILNAFNAREPSVKAHWGIPVLPNGYDNRPNFQGSRIASLLCGLCWSHHHNALVHRREGFPSWSWTGWEGIYISYGAFVNSKDSNITVPSETEIYVGNGNEPKIEWSDFLSRLSTQDVHHGVSQQLWLSAPSFNVRLRNSDSGLKVYSDQDEQLSITPQRVYLDSQFQGLEHLDDATSAHIDTRSCFAILLFLLWEGEEGWGQQYFLLVSKKQDVWERIGIWYSELYFKDEFAKFEKKFKASQSYQTREFCIQ</sequence>
<accession>A0A9N9L756</accession>
<keyword evidence="3" id="KW-1185">Reference proteome</keyword>
<dbReference type="EMBL" id="CAJVRL010000098">
    <property type="protein sequence ID" value="CAG8960339.1"/>
    <property type="molecule type" value="Genomic_DNA"/>
</dbReference>
<dbReference type="PANTHER" id="PTHR33112">
    <property type="entry name" value="DOMAIN PROTEIN, PUTATIVE-RELATED"/>
    <property type="match status" value="1"/>
</dbReference>
<dbReference type="OrthoDB" id="5428863at2759"/>
<dbReference type="AlphaFoldDB" id="A0A9N9L756"/>